<gene>
    <name evidence="21" type="ORF">DV701_00075</name>
</gene>
<dbReference type="Gene3D" id="3.90.226.10">
    <property type="entry name" value="2-enoyl-CoA Hydratase, Chain A, domain 1"/>
    <property type="match status" value="2"/>
</dbReference>
<evidence type="ECO:0000256" key="7">
    <source>
        <dbReference type="ARBA" id="ARBA00018312"/>
    </source>
</evidence>
<dbReference type="InterPro" id="IPR000438">
    <property type="entry name" value="Acetyl_CoA_COase_Trfase_b_su"/>
</dbReference>
<comment type="similarity">
    <text evidence="4">In the N-terminal section; belongs to the AccD/PCCB family.</text>
</comment>
<dbReference type="PANTHER" id="PTHR42995:SF5">
    <property type="entry name" value="ACETYL-COENZYME A CARBOXYLASE CARBOXYL TRANSFERASE SUBUNIT BETA, CHLOROPLASTIC"/>
    <property type="match status" value="1"/>
</dbReference>
<dbReference type="InterPro" id="IPR034733">
    <property type="entry name" value="AcCoA_carboxyl_beta"/>
</dbReference>
<dbReference type="SUPFAM" id="SSF52096">
    <property type="entry name" value="ClpP/crotonase"/>
    <property type="match status" value="2"/>
</dbReference>
<evidence type="ECO:0000313" key="21">
    <source>
        <dbReference type="EMBL" id="AXH94798.1"/>
    </source>
</evidence>
<dbReference type="InterPro" id="IPR011762">
    <property type="entry name" value="COA_CT_N"/>
</dbReference>
<proteinExistence type="inferred from homology"/>
<evidence type="ECO:0000256" key="11">
    <source>
        <dbReference type="ARBA" id="ARBA00022771"/>
    </source>
</evidence>
<evidence type="ECO:0000259" key="20">
    <source>
        <dbReference type="PROSITE" id="PS50989"/>
    </source>
</evidence>
<keyword evidence="9" id="KW-0808">Transferase</keyword>
<keyword evidence="13" id="KW-0067">ATP-binding</keyword>
<feature type="domain" description="CoA carboxyltransferase N-terminal" evidence="19">
    <location>
        <begin position="134"/>
        <end position="385"/>
    </location>
</feature>
<name>A0A345NIE0_9MICO</name>
<evidence type="ECO:0000256" key="12">
    <source>
        <dbReference type="ARBA" id="ARBA00022832"/>
    </source>
</evidence>
<evidence type="ECO:0000259" key="19">
    <source>
        <dbReference type="PROSITE" id="PS50980"/>
    </source>
</evidence>
<keyword evidence="15" id="KW-0275">Fatty acid biosynthesis</keyword>
<comment type="catalytic activity">
    <reaction evidence="17">
        <text>N(6)-carboxybiotinyl-L-lysyl-[protein] + acetyl-CoA = N(6)-biotinyl-L-lysyl-[protein] + malonyl-CoA</text>
        <dbReference type="Rhea" id="RHEA:54728"/>
        <dbReference type="Rhea" id="RHEA-COMP:10505"/>
        <dbReference type="Rhea" id="RHEA-COMP:10506"/>
        <dbReference type="ChEBI" id="CHEBI:57288"/>
        <dbReference type="ChEBI" id="CHEBI:57384"/>
        <dbReference type="ChEBI" id="CHEBI:83144"/>
        <dbReference type="ChEBI" id="CHEBI:83145"/>
        <dbReference type="EC" id="2.1.3.15"/>
    </reaction>
</comment>
<feature type="region of interest" description="Disordered" evidence="18">
    <location>
        <begin position="686"/>
        <end position="710"/>
    </location>
</feature>
<protein>
    <recommendedName>
        <fullName evidence="7">Acetyl-coenzyme A carboxylase carboxyl transferase subunits beta/alpha</fullName>
        <ecNumber evidence="6">2.1.3.15</ecNumber>
    </recommendedName>
</protein>
<evidence type="ECO:0000256" key="4">
    <source>
        <dbReference type="ARBA" id="ARBA00010284"/>
    </source>
</evidence>
<evidence type="ECO:0000256" key="3">
    <source>
        <dbReference type="ARBA" id="ARBA00006276"/>
    </source>
</evidence>
<dbReference type="PRINTS" id="PR01070">
    <property type="entry name" value="ACCCTRFRASEB"/>
</dbReference>
<comment type="function">
    <text evidence="16">Component of the acetyl coenzyme A carboxylase (ACC) complex. Biotin carboxylase (BC) catalyzes the carboxylation of biotin on its carrier protein (BCCP) and then the CO(2) group is transferred by the transcarboxylase to acetyl-CoA to form malonyl-CoA.</text>
</comment>
<dbReference type="GO" id="GO:2001295">
    <property type="term" value="P:malonyl-CoA biosynthetic process"/>
    <property type="evidence" value="ECO:0007669"/>
    <property type="project" value="UniProtKB-UniPathway"/>
</dbReference>
<evidence type="ECO:0000256" key="15">
    <source>
        <dbReference type="ARBA" id="ARBA00023160"/>
    </source>
</evidence>
<dbReference type="UniPathway" id="UPA00655">
    <property type="reaction ID" value="UER00711"/>
</dbReference>
<keyword evidence="12" id="KW-0276">Fatty acid metabolism</keyword>
<feature type="region of interest" description="Disordered" evidence="18">
    <location>
        <begin position="1"/>
        <end position="26"/>
    </location>
</feature>
<evidence type="ECO:0000256" key="16">
    <source>
        <dbReference type="ARBA" id="ARBA00025280"/>
    </source>
</evidence>
<dbReference type="GO" id="GO:0009317">
    <property type="term" value="C:acetyl-CoA carboxylase complex"/>
    <property type="evidence" value="ECO:0007669"/>
    <property type="project" value="InterPro"/>
</dbReference>
<dbReference type="GO" id="GO:0005524">
    <property type="term" value="F:ATP binding"/>
    <property type="evidence" value="ECO:0007669"/>
    <property type="project" value="UniProtKB-KW"/>
</dbReference>
<evidence type="ECO:0000256" key="13">
    <source>
        <dbReference type="ARBA" id="ARBA00022840"/>
    </source>
</evidence>
<keyword evidence="10" id="KW-0547">Nucleotide-binding</keyword>
<evidence type="ECO:0000256" key="2">
    <source>
        <dbReference type="ARBA" id="ARBA00004496"/>
    </source>
</evidence>
<dbReference type="PROSITE" id="PS50980">
    <property type="entry name" value="COA_CT_NTER"/>
    <property type="match status" value="1"/>
</dbReference>
<comment type="subunit">
    <text evidence="5">Acetyl-CoA carboxylase is a heterotetramer composed of biotin carboxyl carrier protein (AccB), biotin carboxylase (AccC) and two subunits of ACCase subunit beta/alpha.</text>
</comment>
<dbReference type="EC" id="2.1.3.15" evidence="6"/>
<evidence type="ECO:0000313" key="22">
    <source>
        <dbReference type="Proteomes" id="UP000253790"/>
    </source>
</evidence>
<dbReference type="Pfam" id="PF03255">
    <property type="entry name" value="ACCA"/>
    <property type="match status" value="1"/>
</dbReference>
<keyword evidence="14" id="KW-0443">Lipid metabolism</keyword>
<keyword evidence="8" id="KW-0444">Lipid biosynthesis</keyword>
<evidence type="ECO:0000256" key="1">
    <source>
        <dbReference type="ARBA" id="ARBA00001947"/>
    </source>
</evidence>
<dbReference type="GO" id="GO:0003989">
    <property type="term" value="F:acetyl-CoA carboxylase activity"/>
    <property type="evidence" value="ECO:0007669"/>
    <property type="project" value="InterPro"/>
</dbReference>
<reference evidence="21 22" key="1">
    <citation type="submission" date="2018-07" db="EMBL/GenBank/DDBJ databases">
        <title>Complete genome sequencing of Ornithinimicrobium sp. AMA3305.</title>
        <authorList>
            <person name="Bae J.-W."/>
        </authorList>
    </citation>
    <scope>NUCLEOTIDE SEQUENCE [LARGE SCALE GENOMIC DNA]</scope>
    <source>
        <strain evidence="21 22">AMA3305</strain>
    </source>
</reference>
<dbReference type="InterPro" id="IPR001095">
    <property type="entry name" value="Acetyl_CoA_COase_a_su"/>
</dbReference>
<evidence type="ECO:0000256" key="14">
    <source>
        <dbReference type="ARBA" id="ARBA00023098"/>
    </source>
</evidence>
<keyword evidence="11" id="KW-0862">Zinc</keyword>
<dbReference type="AlphaFoldDB" id="A0A345NIE0"/>
<dbReference type="InterPro" id="IPR011763">
    <property type="entry name" value="COA_CT_C"/>
</dbReference>
<feature type="region of interest" description="Disordered" evidence="18">
    <location>
        <begin position="80"/>
        <end position="108"/>
    </location>
</feature>
<evidence type="ECO:0000256" key="10">
    <source>
        <dbReference type="ARBA" id="ARBA00022741"/>
    </source>
</evidence>
<dbReference type="PANTHER" id="PTHR42995">
    <property type="entry name" value="ACETYL-COENZYME A CARBOXYLASE CARBOXYL TRANSFERASE SUBUNIT BETA, CHLOROPLASTIC"/>
    <property type="match status" value="1"/>
</dbReference>
<comment type="subcellular location">
    <subcellularLocation>
        <location evidence="2">Cytoplasm</location>
    </subcellularLocation>
</comment>
<organism evidence="21 22">
    <name type="scientific">Ornithinimicrobium avium</name>
    <dbReference type="NCBI Taxonomy" id="2283195"/>
    <lineage>
        <taxon>Bacteria</taxon>
        <taxon>Bacillati</taxon>
        <taxon>Actinomycetota</taxon>
        <taxon>Actinomycetes</taxon>
        <taxon>Micrococcales</taxon>
        <taxon>Ornithinimicrobiaceae</taxon>
        <taxon>Ornithinimicrobium</taxon>
    </lineage>
</organism>
<dbReference type="InterPro" id="IPR029045">
    <property type="entry name" value="ClpP/crotonase-like_dom_sf"/>
</dbReference>
<feature type="compositionally biased region" description="Polar residues" evidence="18">
    <location>
        <begin position="1"/>
        <end position="22"/>
    </location>
</feature>
<keyword evidence="22" id="KW-1185">Reference proteome</keyword>
<evidence type="ECO:0000256" key="9">
    <source>
        <dbReference type="ARBA" id="ARBA00022679"/>
    </source>
</evidence>
<dbReference type="Proteomes" id="UP000253790">
    <property type="component" value="Chromosome"/>
</dbReference>
<comment type="cofactor">
    <cofactor evidence="1">
        <name>Zn(2+)</name>
        <dbReference type="ChEBI" id="CHEBI:29105"/>
    </cofactor>
</comment>
<evidence type="ECO:0000256" key="6">
    <source>
        <dbReference type="ARBA" id="ARBA00011883"/>
    </source>
</evidence>
<dbReference type="Pfam" id="PF01039">
    <property type="entry name" value="Carboxyl_trans"/>
    <property type="match status" value="1"/>
</dbReference>
<evidence type="ECO:0000256" key="17">
    <source>
        <dbReference type="ARBA" id="ARBA00049152"/>
    </source>
</evidence>
<dbReference type="KEGG" id="orn:DV701_00075"/>
<sequence length="710" mass="76996">MTPTSASPTTRKSSAGEPTQKVSRARTCCSVRPNMPVCASSQPTAITAAISQKPCRTATTTCIIRVRGASCDGWRPHPRRYPAAMTDSRERPGTSGAGDDDDAFGEADYLTGDGGVTRDLLDRRPVVPRTVAALYEARPKLNPNTAITEFLRRVHLQERHGHMRVVDDLIGLQRRVGDTIEHYKDKLLNAEAKSGATESAKFGIGHFDGQRAVVYVVDWAFFAGSLGEVAGEKFVQAAELAAREKLPLVSMGASSGVRQHENVLGLIQMQRMAAAANKFQHTTNRPYICVLAGQVWGGMSASAVPVADLVVALEGTDYGFAGARVIETFEGKQVPKGMQSAEANFLDRNVDVLVKDVDELIAFLGRIFAADRSVNKIRPEKDAGATRPSDVVDGGRAMTAGPEGFSAALWDHQVPEQTVQVPRARRDRPGTEMALREALMARYNEIAASAGRLDTEFFLQTVFDSAVPFYNHVRFEDEKTYPNVVAGLGTIGEQTFMVIGDQPSYRLSGGYVGKKPANPGPEDFEYAVRMMQAAQRWELPIVFFTDTLGALPTMAAERRGQSRAIAQSIKTSASHPLPTVSIISGAMGSGGGLATTPFGRHTVMLDSALGFVSEPRSTATILYAEANPTVEQVGMTLETMRASADDLRAQGLVDTIVHDAEDPYATSRALRAAIVEGYNRQYGLTPRRLRRQADDRLRPKTLGRLATEHD</sequence>
<dbReference type="GO" id="GO:0008270">
    <property type="term" value="F:zinc ion binding"/>
    <property type="evidence" value="ECO:0007669"/>
    <property type="project" value="UniProtKB-KW"/>
</dbReference>
<comment type="similarity">
    <text evidence="3">In the C-terminal section; belongs to the AccA family.</text>
</comment>
<evidence type="ECO:0000256" key="5">
    <source>
        <dbReference type="ARBA" id="ARBA00011664"/>
    </source>
</evidence>
<evidence type="ECO:0000256" key="18">
    <source>
        <dbReference type="SAM" id="MobiDB-lite"/>
    </source>
</evidence>
<keyword evidence="11" id="KW-0479">Metal-binding</keyword>
<dbReference type="EMBL" id="CP031229">
    <property type="protein sequence ID" value="AXH94798.1"/>
    <property type="molecule type" value="Genomic_DNA"/>
</dbReference>
<dbReference type="OrthoDB" id="9772975at2"/>
<feature type="domain" description="CoA carboxyltransferase C-terminal" evidence="20">
    <location>
        <begin position="428"/>
        <end position="680"/>
    </location>
</feature>
<dbReference type="GO" id="GO:0016743">
    <property type="term" value="F:carboxyl- or carbamoyltransferase activity"/>
    <property type="evidence" value="ECO:0007669"/>
    <property type="project" value="InterPro"/>
</dbReference>
<accession>A0A345NIE0</accession>
<keyword evidence="11" id="KW-0863">Zinc-finger</keyword>
<dbReference type="PROSITE" id="PS50989">
    <property type="entry name" value="COA_CT_CTER"/>
    <property type="match status" value="1"/>
</dbReference>
<evidence type="ECO:0000256" key="8">
    <source>
        <dbReference type="ARBA" id="ARBA00022516"/>
    </source>
</evidence>
<dbReference type="GO" id="GO:0006633">
    <property type="term" value="P:fatty acid biosynthetic process"/>
    <property type="evidence" value="ECO:0007669"/>
    <property type="project" value="UniProtKB-KW"/>
</dbReference>